<evidence type="ECO:0000313" key="7">
    <source>
        <dbReference type="EMBL" id="RGT57845.1"/>
    </source>
</evidence>
<dbReference type="Gene3D" id="3.40.50.1390">
    <property type="entry name" value="Resolvase, N-terminal catalytic domain"/>
    <property type="match status" value="1"/>
</dbReference>
<comment type="caution">
    <text evidence="7">The sequence shown here is derived from an EMBL/GenBank/DDBJ whole genome shotgun (WGS) entry which is preliminary data.</text>
</comment>
<evidence type="ECO:0000256" key="3">
    <source>
        <dbReference type="ARBA" id="ARBA00023125"/>
    </source>
</evidence>
<dbReference type="PROSITE" id="PS50943">
    <property type="entry name" value="HTH_CROC1"/>
    <property type="match status" value="1"/>
</dbReference>
<accession>A0A412PI47</accession>
<dbReference type="Gene3D" id="1.10.10.60">
    <property type="entry name" value="Homeodomain-like"/>
    <property type="match status" value="1"/>
</dbReference>
<dbReference type="InterPro" id="IPR006119">
    <property type="entry name" value="Resolv_N"/>
</dbReference>
<dbReference type="SMART" id="SM00857">
    <property type="entry name" value="Resolvase"/>
    <property type="match status" value="1"/>
</dbReference>
<gene>
    <name evidence="7" type="ORF">DWX20_01985</name>
</gene>
<dbReference type="GO" id="GO:0003677">
    <property type="term" value="F:DNA binding"/>
    <property type="evidence" value="ECO:0007669"/>
    <property type="project" value="UniProtKB-KW"/>
</dbReference>
<dbReference type="RefSeq" id="WP_118764282.1">
    <property type="nucleotide sequence ID" value="NZ_CABJCF010000001.1"/>
</dbReference>
<dbReference type="InterPro" id="IPR001387">
    <property type="entry name" value="Cro/C1-type_HTH"/>
</dbReference>
<dbReference type="GO" id="GO:0000150">
    <property type="term" value="F:DNA strand exchange activity"/>
    <property type="evidence" value="ECO:0007669"/>
    <property type="project" value="InterPro"/>
</dbReference>
<keyword evidence="3" id="KW-0238">DNA-binding</keyword>
<dbReference type="Pfam" id="PF00239">
    <property type="entry name" value="Resolvase"/>
    <property type="match status" value="1"/>
</dbReference>
<evidence type="ECO:0000256" key="4">
    <source>
        <dbReference type="ARBA" id="ARBA00023172"/>
    </source>
</evidence>
<protein>
    <submittedName>
        <fullName evidence="7">Recombinase family protein</fullName>
    </submittedName>
</protein>
<feature type="domain" description="HTH cro/C1-type" evidence="5">
    <location>
        <begin position="152"/>
        <end position="179"/>
    </location>
</feature>
<feature type="domain" description="Resolvase/invertase-type recombinase catalytic" evidence="6">
    <location>
        <begin position="1"/>
        <end position="134"/>
    </location>
</feature>
<dbReference type="AlphaFoldDB" id="A0A412PI47"/>
<dbReference type="PANTHER" id="PTHR30461:SF26">
    <property type="entry name" value="RESOLVASE HOMOLOG YNEB"/>
    <property type="match status" value="1"/>
</dbReference>
<dbReference type="InterPro" id="IPR050639">
    <property type="entry name" value="SSR_resolvase"/>
</dbReference>
<dbReference type="FunFam" id="3.40.50.1390:FF:000001">
    <property type="entry name" value="DNA recombinase"/>
    <property type="match status" value="1"/>
</dbReference>
<evidence type="ECO:0000259" key="5">
    <source>
        <dbReference type="PROSITE" id="PS50943"/>
    </source>
</evidence>
<dbReference type="CDD" id="cd03768">
    <property type="entry name" value="SR_ResInv"/>
    <property type="match status" value="1"/>
</dbReference>
<sequence>MRIFYERVSTERQSLARQDELLKKLNIERVYADKASGKHMDRPQLKAMLEFAREGDTIVVESFSRLSRSTKDLLHLVDSMHAKGIAFESQKEKIDTSTPSGKLFLTIIAALNEFEREVLLERQAEGIAVAKRNGKYKGRMHASIDKFLFTELYKEYKKRNITQKYMCKRLGISRSTLYKEIKKYELNNL</sequence>
<keyword evidence="2" id="KW-0229">DNA integration</keyword>
<comment type="similarity">
    <text evidence="1">Belongs to the site-specific recombinase resolvase family.</text>
</comment>
<evidence type="ECO:0000256" key="1">
    <source>
        <dbReference type="ARBA" id="ARBA00009913"/>
    </source>
</evidence>
<dbReference type="GO" id="GO:0015074">
    <property type="term" value="P:DNA integration"/>
    <property type="evidence" value="ECO:0007669"/>
    <property type="project" value="UniProtKB-KW"/>
</dbReference>
<dbReference type="EMBL" id="QRWX01000001">
    <property type="protein sequence ID" value="RGT57845.1"/>
    <property type="molecule type" value="Genomic_DNA"/>
</dbReference>
<organism evidence="7 8">
    <name type="scientific">Solobacterium moorei</name>
    <dbReference type="NCBI Taxonomy" id="102148"/>
    <lineage>
        <taxon>Bacteria</taxon>
        <taxon>Bacillati</taxon>
        <taxon>Bacillota</taxon>
        <taxon>Erysipelotrichia</taxon>
        <taxon>Erysipelotrichales</taxon>
        <taxon>Erysipelotrichaceae</taxon>
        <taxon>Solobacterium</taxon>
    </lineage>
</organism>
<proteinExistence type="inferred from homology"/>
<evidence type="ECO:0000259" key="6">
    <source>
        <dbReference type="PROSITE" id="PS51736"/>
    </source>
</evidence>
<dbReference type="PROSITE" id="PS51736">
    <property type="entry name" value="RECOMBINASES_3"/>
    <property type="match status" value="1"/>
</dbReference>
<reference evidence="7 8" key="1">
    <citation type="submission" date="2018-08" db="EMBL/GenBank/DDBJ databases">
        <title>A genome reference for cultivated species of the human gut microbiota.</title>
        <authorList>
            <person name="Zou Y."/>
            <person name="Xue W."/>
            <person name="Luo G."/>
        </authorList>
    </citation>
    <scope>NUCLEOTIDE SEQUENCE [LARGE SCALE GENOMIC DNA]</scope>
    <source>
        <strain evidence="7 8">AF18-46</strain>
    </source>
</reference>
<keyword evidence="4" id="KW-0233">DNA recombination</keyword>
<dbReference type="SUPFAM" id="SSF53041">
    <property type="entry name" value="Resolvase-like"/>
    <property type="match status" value="1"/>
</dbReference>
<dbReference type="PANTHER" id="PTHR30461">
    <property type="entry name" value="DNA-INVERTASE FROM LAMBDOID PROPHAGE"/>
    <property type="match status" value="1"/>
</dbReference>
<evidence type="ECO:0000256" key="2">
    <source>
        <dbReference type="ARBA" id="ARBA00022908"/>
    </source>
</evidence>
<evidence type="ECO:0000313" key="8">
    <source>
        <dbReference type="Proteomes" id="UP000284731"/>
    </source>
</evidence>
<dbReference type="InterPro" id="IPR036162">
    <property type="entry name" value="Resolvase-like_N_sf"/>
</dbReference>
<dbReference type="Proteomes" id="UP000284731">
    <property type="component" value="Unassembled WGS sequence"/>
</dbReference>
<name>A0A412PI47_9FIRM</name>